<keyword evidence="4 7" id="KW-1133">Transmembrane helix</keyword>
<dbReference type="Proteomes" id="UP000000329">
    <property type="component" value="Chromosome"/>
</dbReference>
<dbReference type="GeneID" id="29393416"/>
<reference evidence="9 10" key="1">
    <citation type="submission" date="2010-04" db="EMBL/GenBank/DDBJ databases">
        <title>The genome of Herbaspirillum seropedicae SmR1, an endophytic, nitrogen-fixing, plant-growth promoting beta-Proteobacteria.</title>
        <authorList>
            <person name="Pedrosa F.O."/>
            <person name="Monteiro R.A."/>
            <person name="Wassem R."/>
            <person name="Cruz L.M."/>
            <person name="Ayub R.A."/>
            <person name="Colauto N.B."/>
            <person name="Fernandez M.A."/>
            <person name="Fungaro M.H.P."/>
            <person name="Grisard E.C."/>
            <person name="Hungria M."/>
            <person name="Madeira H.M.F."/>
            <person name="Nodari R.O."/>
            <person name="Osaku C.A."/>
            <person name="Petzl-Erler M.L."/>
            <person name="Terenzi H."/>
            <person name="Vieira L.G.E."/>
            <person name="Almeida M.I.M."/>
            <person name="Alves L.R."/>
            <person name="Arantes O.M.N."/>
            <person name="Balsanelli E."/>
            <person name="Barcellos F.G."/>
            <person name="Baura V.A."/>
            <person name="Binde D.R."/>
            <person name="Campo R.J."/>
            <person name="Chubatsu L.S."/>
            <person name="Chueire L.M.O."/>
            <person name="Ciferri R.R."/>
            <person name="Correa L.C."/>
            <person name="da Conceicao Silva J.L."/>
            <person name="Dabul A.N.G."/>
            <person name="Dambros B.P."/>
            <person name="Faoro H."/>
            <person name="Favetti A."/>
            <person name="Friedermann G."/>
            <person name="Furlaneto M.C."/>
            <person name="Gasques L.S."/>
            <person name="Gimenes C.C.T."/>
            <person name="Gioppo N.M.R."/>
            <person name="Glienke-Blanco C."/>
            <person name="Godoy L.P."/>
            <person name="Guerra M.P."/>
            <person name="Karp S."/>
            <person name="Kava-Cordeiro V."/>
            <person name="Margarido V.P."/>
            <person name="Mathioni S.M."/>
            <person name="Menck-Soares M.A."/>
            <person name="Murace N.K."/>
            <person name="Nicolas M.F."/>
            <person name="Oliveira C.E.C."/>
            <person name="Pagnan N.A.B."/>
            <person name="Pamphile J.A."/>
            <person name="Patussi E.V."/>
            <person name="Pereira L.F.P."/>
            <person name="Pereira-Ferrari L."/>
            <person name="Pinto F.G.S."/>
            <person name="Precoma C."/>
            <person name="Prioli A.J."/>
            <person name="Prioli S.M.A.P."/>
            <person name="Raittz R.T."/>
            <person name="Ramos H.J.O."/>
            <person name="Ribeiro E.M.S.F."/>
            <person name="Rigo L.U."/>
            <person name="Rocha C.L.M.S.C."/>
            <person name="Rocha S.N."/>
            <person name="Santos K."/>
            <person name="Satori D."/>
            <person name="Silva A.G."/>
            <person name="Simao R.C.G."/>
            <person name="Soares M.A.M."/>
            <person name="Souza E.M."/>
            <person name="Steffens M.B.R."/>
            <person name="Steindel M."/>
            <person name="Tadra-Sfeir M.Z."/>
            <person name="Takahashi E.K."/>
            <person name="Torres R.A."/>
            <person name="Valle J.S."/>
            <person name="Vernal J.I."/>
            <person name="Vilas-Boas L.A."/>
            <person name="Watanabe M.A.E."/>
            <person name="Weiss V.A."/>
            <person name="Yates M.A."/>
            <person name="Souza E.M."/>
        </authorList>
    </citation>
    <scope>NUCLEOTIDE SEQUENCE [LARGE SCALE GENOMIC DNA]</scope>
    <source>
        <strain evidence="9 10">SmR1</strain>
    </source>
</reference>
<feature type="transmembrane region" description="Helical" evidence="7">
    <location>
        <begin position="464"/>
        <end position="488"/>
    </location>
</feature>
<evidence type="ECO:0000256" key="6">
    <source>
        <dbReference type="ARBA" id="ARBA00043993"/>
    </source>
</evidence>
<dbReference type="InterPro" id="IPR049453">
    <property type="entry name" value="Memb_transporter_dom"/>
</dbReference>
<accession>D8ITT0</accession>
<keyword evidence="5 7" id="KW-0472">Membrane</keyword>
<feature type="transmembrane region" description="Helical" evidence="7">
    <location>
        <begin position="500"/>
        <end position="519"/>
    </location>
</feature>
<dbReference type="RefSeq" id="WP_013232126.1">
    <property type="nucleotide sequence ID" value="NC_014323.1"/>
</dbReference>
<dbReference type="PANTHER" id="PTHR30509:SF9">
    <property type="entry name" value="MULTIDRUG RESISTANCE PROTEIN MDTO"/>
    <property type="match status" value="1"/>
</dbReference>
<sequence length="711" mass="76042">MPPLLTPRFSQYFSLYRLLLLSHCRRCRTRVERWRAQFPLRHANLSEGLRAACSAAAMLLLGEWLGNPLFSWAAIGAFLTCLADSAGSNRARLASMGGFALASTLGGMVAASAASLSVELGWLTIMACAGVAGFSRIYGAAAGLVLMLAAGVSAIMADAPVILWPLSQSHVLIYFGGCLWALLLGLTVWRIHPFGPARQAVARAYGTLAELASIAAANGLDDPAYAMHAADLAAHARRHARFDIAAARRALQAVAVERTESRRLYDNLLVRLARADDLLDGVTLLVDLQLTHYQEPRARQRTTRVLAGIARQLQAMQAAMSQGEAIAADEDARIMARLRQLVARLPSGTGRLLQQVHTPLAVGSDDPAGLKLMARSAAPAPALPAILLHRVRAWWRKAASHAATGSAEWHHAWRCAAAAGATYLIVHLLELPFGYWATMATMLVMQPSIAESWSRSMERAVGSVVGGVLAVVLCLVVHSPLALALLVFPLTVLTMALKPVSYGLYATFLTPVFVLVADVGGDPAHELANAALRAGNNVIGAVVAVLASYLFWPRRHPEDPQAQLQRMAQLNLAYLIEALATPAAPPMATLHAHRRAACVANVEAGLLLQRVARERGWPERDHGRGRTAVALSRRLAAAASHIWAHPQAASPELLGWLRALAAALSAHQSRALHDLLRHRPAPMHLAQAAAVETACLLVATLDADTAMPAGK</sequence>
<dbReference type="EMBL" id="CP002039">
    <property type="protein sequence ID" value="ADJ61571.1"/>
    <property type="molecule type" value="Genomic_DNA"/>
</dbReference>
<dbReference type="GO" id="GO:0005886">
    <property type="term" value="C:plasma membrane"/>
    <property type="evidence" value="ECO:0007669"/>
    <property type="project" value="UniProtKB-SubCell"/>
</dbReference>
<evidence type="ECO:0000256" key="2">
    <source>
        <dbReference type="ARBA" id="ARBA00022475"/>
    </source>
</evidence>
<feature type="transmembrane region" description="Helical" evidence="7">
    <location>
        <begin position="531"/>
        <end position="552"/>
    </location>
</feature>
<organism evidence="9 10">
    <name type="scientific">Herbaspirillum seropedicae (strain SmR1)</name>
    <dbReference type="NCBI Taxonomy" id="757424"/>
    <lineage>
        <taxon>Bacteria</taxon>
        <taxon>Pseudomonadati</taxon>
        <taxon>Pseudomonadota</taxon>
        <taxon>Betaproteobacteria</taxon>
        <taxon>Burkholderiales</taxon>
        <taxon>Oxalobacteraceae</taxon>
        <taxon>Herbaspirillum</taxon>
    </lineage>
</organism>
<evidence type="ECO:0000256" key="4">
    <source>
        <dbReference type="ARBA" id="ARBA00022989"/>
    </source>
</evidence>
<keyword evidence="3 7" id="KW-0812">Transmembrane</keyword>
<evidence type="ECO:0000256" key="1">
    <source>
        <dbReference type="ARBA" id="ARBA00004651"/>
    </source>
</evidence>
<evidence type="ECO:0000256" key="3">
    <source>
        <dbReference type="ARBA" id="ARBA00022692"/>
    </source>
</evidence>
<dbReference type="HOGENOM" id="CLU_013315_2_0_4"/>
<protein>
    <submittedName>
        <fullName evidence="9">Membrane protein</fullName>
    </submittedName>
</protein>
<dbReference type="eggNOG" id="COG1289">
    <property type="taxonomic scope" value="Bacteria"/>
</dbReference>
<dbReference type="KEGG" id="hse:Hsero_0041"/>
<dbReference type="AlphaFoldDB" id="D8ITT0"/>
<evidence type="ECO:0000259" key="8">
    <source>
        <dbReference type="Pfam" id="PF13515"/>
    </source>
</evidence>
<comment type="similarity">
    <text evidence="6">Belongs to the YccS/YhfK family.</text>
</comment>
<proteinExistence type="inferred from homology"/>
<dbReference type="OrthoDB" id="138020at2"/>
<evidence type="ECO:0000313" key="9">
    <source>
        <dbReference type="EMBL" id="ADJ61571.1"/>
    </source>
</evidence>
<name>D8ITT0_HERSS</name>
<feature type="transmembrane region" description="Helical" evidence="7">
    <location>
        <begin position="145"/>
        <end position="165"/>
    </location>
</feature>
<evidence type="ECO:0000256" key="5">
    <source>
        <dbReference type="ARBA" id="ARBA00023136"/>
    </source>
</evidence>
<comment type="subcellular location">
    <subcellularLocation>
        <location evidence="1">Cell membrane</location>
        <topology evidence="1">Multi-pass membrane protein</topology>
    </subcellularLocation>
</comment>
<keyword evidence="10" id="KW-1185">Reference proteome</keyword>
<keyword evidence="2" id="KW-1003">Cell membrane</keyword>
<feature type="transmembrane region" description="Helical" evidence="7">
    <location>
        <begin position="171"/>
        <end position="189"/>
    </location>
</feature>
<evidence type="ECO:0000313" key="10">
    <source>
        <dbReference type="Proteomes" id="UP000000329"/>
    </source>
</evidence>
<dbReference type="Pfam" id="PF13515">
    <property type="entry name" value="FUSC_2"/>
    <property type="match status" value="1"/>
</dbReference>
<gene>
    <name evidence="9" type="ordered locus">Hsero_0041</name>
</gene>
<evidence type="ECO:0000256" key="7">
    <source>
        <dbReference type="SAM" id="Phobius"/>
    </source>
</evidence>
<feature type="domain" description="Integral membrane bound transporter" evidence="8">
    <location>
        <begin position="422"/>
        <end position="546"/>
    </location>
</feature>
<feature type="transmembrane region" description="Helical" evidence="7">
    <location>
        <begin position="93"/>
        <end position="114"/>
    </location>
</feature>
<dbReference type="PANTHER" id="PTHR30509">
    <property type="entry name" value="P-HYDROXYBENZOIC ACID EFFLUX PUMP SUBUNIT-RELATED"/>
    <property type="match status" value="1"/>
</dbReference>
<dbReference type="STRING" id="757424.Hsero_0041"/>